<feature type="domain" description="ASPIC/UnbV" evidence="3">
    <location>
        <begin position="922"/>
        <end position="988"/>
    </location>
</feature>
<dbReference type="InterPro" id="IPR027039">
    <property type="entry name" value="Crtac1"/>
</dbReference>
<dbReference type="InterPro" id="IPR011519">
    <property type="entry name" value="UnbV_ASPIC"/>
</dbReference>
<gene>
    <name evidence="4" type="ORF">Poly51_32890</name>
</gene>
<evidence type="ECO:0000313" key="4">
    <source>
        <dbReference type="EMBL" id="TWU54570.1"/>
    </source>
</evidence>
<dbReference type="InterPro" id="IPR013517">
    <property type="entry name" value="FG-GAP"/>
</dbReference>
<reference evidence="4 5" key="1">
    <citation type="submission" date="2019-02" db="EMBL/GenBank/DDBJ databases">
        <title>Deep-cultivation of Planctomycetes and their phenomic and genomic characterization uncovers novel biology.</title>
        <authorList>
            <person name="Wiegand S."/>
            <person name="Jogler M."/>
            <person name="Boedeker C."/>
            <person name="Pinto D."/>
            <person name="Vollmers J."/>
            <person name="Rivas-Marin E."/>
            <person name="Kohn T."/>
            <person name="Peeters S.H."/>
            <person name="Heuer A."/>
            <person name="Rast P."/>
            <person name="Oberbeckmann S."/>
            <person name="Bunk B."/>
            <person name="Jeske O."/>
            <person name="Meyerdierks A."/>
            <person name="Storesund J.E."/>
            <person name="Kallscheuer N."/>
            <person name="Luecker S."/>
            <person name="Lage O.M."/>
            <person name="Pohl T."/>
            <person name="Merkel B.J."/>
            <person name="Hornburger P."/>
            <person name="Mueller R.-W."/>
            <person name="Bruemmer F."/>
            <person name="Labrenz M."/>
            <person name="Spormann A.M."/>
            <person name="Op Den Camp H."/>
            <person name="Overmann J."/>
            <person name="Amann R."/>
            <person name="Jetten M.S.M."/>
            <person name="Mascher T."/>
            <person name="Medema M.H."/>
            <person name="Devos D.P."/>
            <person name="Kaster A.-K."/>
            <person name="Ovreas L."/>
            <person name="Rohde M."/>
            <person name="Galperin M.Y."/>
            <person name="Jogler C."/>
        </authorList>
    </citation>
    <scope>NUCLEOTIDE SEQUENCE [LARGE SCALE GENOMIC DNA]</scope>
    <source>
        <strain evidence="4 5">Poly51</strain>
    </source>
</reference>
<keyword evidence="1" id="KW-0732">Signal</keyword>
<dbReference type="InterPro" id="IPR028994">
    <property type="entry name" value="Integrin_alpha_N"/>
</dbReference>
<dbReference type="SUPFAM" id="SSF69318">
    <property type="entry name" value="Integrin alpha N-terminal domain"/>
    <property type="match status" value="1"/>
</dbReference>
<dbReference type="RefSeq" id="WP_146458766.1">
    <property type="nucleotide sequence ID" value="NZ_SJPW01000004.1"/>
</dbReference>
<dbReference type="AlphaFoldDB" id="A0A5C6F237"/>
<dbReference type="Pfam" id="PF14559">
    <property type="entry name" value="TPR_19"/>
    <property type="match status" value="1"/>
</dbReference>
<evidence type="ECO:0000313" key="5">
    <source>
        <dbReference type="Proteomes" id="UP000318288"/>
    </source>
</evidence>
<dbReference type="Gene3D" id="2.130.10.130">
    <property type="entry name" value="Integrin alpha, N-terminal"/>
    <property type="match status" value="2"/>
</dbReference>
<dbReference type="Proteomes" id="UP000318288">
    <property type="component" value="Unassembled WGS sequence"/>
</dbReference>
<accession>A0A5C6F237</accession>
<dbReference type="PANTHER" id="PTHR16026:SF0">
    <property type="entry name" value="CARTILAGE ACIDIC PROTEIN 1"/>
    <property type="match status" value="1"/>
</dbReference>
<evidence type="ECO:0000256" key="2">
    <source>
        <dbReference type="SAM" id="MobiDB-lite"/>
    </source>
</evidence>
<name>A0A5C6F237_9BACT</name>
<feature type="region of interest" description="Disordered" evidence="2">
    <location>
        <begin position="22"/>
        <end position="59"/>
    </location>
</feature>
<keyword evidence="5" id="KW-1185">Reference proteome</keyword>
<dbReference type="InterPro" id="IPR011990">
    <property type="entry name" value="TPR-like_helical_dom_sf"/>
</dbReference>
<dbReference type="OrthoDB" id="9816120at2"/>
<dbReference type="Pfam" id="PF07593">
    <property type="entry name" value="UnbV_ASPIC"/>
    <property type="match status" value="1"/>
</dbReference>
<dbReference type="SUPFAM" id="SSF48452">
    <property type="entry name" value="TPR-like"/>
    <property type="match status" value="2"/>
</dbReference>
<dbReference type="Gene3D" id="1.25.40.10">
    <property type="entry name" value="Tetratricopeptide repeat domain"/>
    <property type="match status" value="1"/>
</dbReference>
<feature type="compositionally biased region" description="Polar residues" evidence="2">
    <location>
        <begin position="24"/>
        <end position="59"/>
    </location>
</feature>
<dbReference type="Pfam" id="PF13517">
    <property type="entry name" value="FG-GAP_3"/>
    <property type="match status" value="2"/>
</dbReference>
<evidence type="ECO:0000256" key="1">
    <source>
        <dbReference type="ARBA" id="ARBA00022729"/>
    </source>
</evidence>
<proteinExistence type="predicted"/>
<dbReference type="PROSITE" id="PS51257">
    <property type="entry name" value="PROKAR_LIPOPROTEIN"/>
    <property type="match status" value="1"/>
</dbReference>
<evidence type="ECO:0000259" key="3">
    <source>
        <dbReference type="Pfam" id="PF07593"/>
    </source>
</evidence>
<sequence>MSPRTIGVAITLCFAFVSGCGPSEPSTQPRAQSSADEPSFDQPSFKQSIAANGDDSQPPSIDELLARAERAIRANEIESARKFLRDILVRDPDDRRAVIGLSQIDAVAGDLKSAIERLHDVPIDDPLFGVAAWGLCADWMTQLGDYPSAIPRYQTLLQRNGDNPALRHRLAFLLNTVGRRDEAAKTLAPLVHTGDVTESELRSLLTLSAPYIWTQQSDENPKFRLGQALGMYTAQKLDRAAELFESLIEPNAPDPYVIAYYAATLTELQQFDEAVSLLAQAPVEAAQIAAYWMAVGDLETYSKNHRAAVSAYLESVRLDSTFVQAHLRLKNALTRLNEITAAERVSERIERLDTVLVTANMIHDRAPNVQELVAELATDLANLGQREQAIAWTQIYMTRQPPNRQFLTWAGTMLDQWGQMPDATMIDRRLCGLNPKDFPDPAIVQTDRVASASTRRETKPITMAPETLSQPRFIDVAHTFGLDHEYLNANPRNLRGILVFQQFGAGAIAFDYNLDGRIDFYFGQGGSDPREDSDRPNVLYRQHANRFQDVTKLAGVGDLGYAQGLTFGDLNQDGFPDIVVGNVGRNRLYLNQGDGTFREISNQIGWWEKRFTTGLGIADVTADGLPDIVEMNYVDDQGIFVGPKLNQDGFAITGMGPSNFRAANDHVWIADPDGTLRDTMLTNPSPGLGLVITDLDLQTGLEIFVGNDLQPNQLWKLDETETGTANDQPSFQDLAVIAGVAFGSRGAAQACMGVAKADFDHNGFPDLVVANFLDEWANLFLQTSDGTFRDLAAQYRLHQISANVLGFGVQSLDFDNDGWTDVIFANGYIDDFTYKGIAFEMPTQLAVNRGDRFELATDCGGEYWNKNHLGRCLITCDHNADGRIDFLVVDLQEPVALLENQTDSNHHWIQLQLVGTASERDAIGAHVTVITESKRQIAVVSTGDGFQGRNEAVLAFGLGFASEPVTVVVKWPTGKEQRFSNLSIDRRYLIVERDSVAWTQVVSP</sequence>
<dbReference type="EMBL" id="SJPW01000004">
    <property type="protein sequence ID" value="TWU54570.1"/>
    <property type="molecule type" value="Genomic_DNA"/>
</dbReference>
<dbReference type="PANTHER" id="PTHR16026">
    <property type="entry name" value="CARTILAGE ACIDIC PROTEIN 1"/>
    <property type="match status" value="1"/>
</dbReference>
<organism evidence="4 5">
    <name type="scientific">Rubripirellula tenax</name>
    <dbReference type="NCBI Taxonomy" id="2528015"/>
    <lineage>
        <taxon>Bacteria</taxon>
        <taxon>Pseudomonadati</taxon>
        <taxon>Planctomycetota</taxon>
        <taxon>Planctomycetia</taxon>
        <taxon>Pirellulales</taxon>
        <taxon>Pirellulaceae</taxon>
        <taxon>Rubripirellula</taxon>
    </lineage>
</organism>
<comment type="caution">
    <text evidence="4">The sequence shown here is derived from an EMBL/GenBank/DDBJ whole genome shotgun (WGS) entry which is preliminary data.</text>
</comment>
<protein>
    <submittedName>
        <fullName evidence="4">Tetratricopeptide repeat protein</fullName>
    </submittedName>
</protein>